<evidence type="ECO:0000313" key="2">
    <source>
        <dbReference type="Proteomes" id="UP000023152"/>
    </source>
</evidence>
<reference evidence="1 2" key="1">
    <citation type="journal article" date="2013" name="Curr. Biol.">
        <title>The Genome of the Foraminiferan Reticulomyxa filosa.</title>
        <authorList>
            <person name="Glockner G."/>
            <person name="Hulsmann N."/>
            <person name="Schleicher M."/>
            <person name="Noegel A.A."/>
            <person name="Eichinger L."/>
            <person name="Gallinger C."/>
            <person name="Pawlowski J."/>
            <person name="Sierra R."/>
            <person name="Euteneuer U."/>
            <person name="Pillet L."/>
            <person name="Moustafa A."/>
            <person name="Platzer M."/>
            <person name="Groth M."/>
            <person name="Szafranski K."/>
            <person name="Schliwa M."/>
        </authorList>
    </citation>
    <scope>NUCLEOTIDE SEQUENCE [LARGE SCALE GENOMIC DNA]</scope>
</reference>
<feature type="non-terminal residue" evidence="1">
    <location>
        <position position="276"/>
    </location>
</feature>
<gene>
    <name evidence="1" type="ORF">RFI_35554</name>
</gene>
<dbReference type="Proteomes" id="UP000023152">
    <property type="component" value="Unassembled WGS sequence"/>
</dbReference>
<name>X6LMG8_RETFI</name>
<organism evidence="1 2">
    <name type="scientific">Reticulomyxa filosa</name>
    <dbReference type="NCBI Taxonomy" id="46433"/>
    <lineage>
        <taxon>Eukaryota</taxon>
        <taxon>Sar</taxon>
        <taxon>Rhizaria</taxon>
        <taxon>Retaria</taxon>
        <taxon>Foraminifera</taxon>
        <taxon>Monothalamids</taxon>
        <taxon>Reticulomyxidae</taxon>
        <taxon>Reticulomyxa</taxon>
    </lineage>
</organism>
<dbReference type="AlphaFoldDB" id="X6LMG8"/>
<dbReference type="EMBL" id="ASPP01037188">
    <property type="protein sequence ID" value="ETO01885.1"/>
    <property type="molecule type" value="Genomic_DNA"/>
</dbReference>
<comment type="caution">
    <text evidence="1">The sequence shown here is derived from an EMBL/GenBank/DDBJ whole genome shotgun (WGS) entry which is preliminary data.</text>
</comment>
<accession>X6LMG8</accession>
<protein>
    <submittedName>
        <fullName evidence="1">Uncharacterized protein</fullName>
    </submittedName>
</protein>
<sequence length="276" mass="32475">MIEMILLIFEDLIRGYIRLLSLCDSQITQSIARQSSDVKHTPRIQLINVALTLSKYFLWNPSQQNDVGFPHKIRLAYGALPEIAIFLREICSKEKEYQEFLSVYRQIQMKHLGLKHFWTIDYLIINSYSVSVSLIRKAIYFIRDLLYTVQQVENFNEQTLQLMFEKVTSHILCKIDKLPNECPKNVWRFQALENIIVTTSSQQQLLEKHCKTNVEINRMFEKMFMNSKTLELDDVRNSSEYEKNRITSKLKVQLTKHIYFLCENAAITTGELSTCD</sequence>
<evidence type="ECO:0000313" key="1">
    <source>
        <dbReference type="EMBL" id="ETO01885.1"/>
    </source>
</evidence>
<proteinExistence type="predicted"/>
<keyword evidence="2" id="KW-1185">Reference proteome</keyword>